<comment type="caution">
    <text evidence="3">The sequence shown here is derived from an EMBL/GenBank/DDBJ whole genome shotgun (WGS) entry which is preliminary data.</text>
</comment>
<keyword evidence="4" id="KW-1185">Reference proteome</keyword>
<organism evidence="3 4">
    <name type="scientific">Dryococelus australis</name>
    <dbReference type="NCBI Taxonomy" id="614101"/>
    <lineage>
        <taxon>Eukaryota</taxon>
        <taxon>Metazoa</taxon>
        <taxon>Ecdysozoa</taxon>
        <taxon>Arthropoda</taxon>
        <taxon>Hexapoda</taxon>
        <taxon>Insecta</taxon>
        <taxon>Pterygota</taxon>
        <taxon>Neoptera</taxon>
        <taxon>Polyneoptera</taxon>
        <taxon>Phasmatodea</taxon>
        <taxon>Verophasmatodea</taxon>
        <taxon>Anareolatae</taxon>
        <taxon>Phasmatidae</taxon>
        <taxon>Eurycanthinae</taxon>
        <taxon>Dryococelus</taxon>
    </lineage>
</organism>
<feature type="domain" description="DDE-1" evidence="2">
    <location>
        <begin position="18"/>
        <end position="114"/>
    </location>
</feature>
<accession>A0ABQ9GWF9</accession>
<dbReference type="InterPro" id="IPR004875">
    <property type="entry name" value="DDE_SF_endonuclease_dom"/>
</dbReference>
<gene>
    <name evidence="3" type="ORF">PR048_020769</name>
</gene>
<evidence type="ECO:0000256" key="1">
    <source>
        <dbReference type="SAM" id="MobiDB-lite"/>
    </source>
</evidence>
<proteinExistence type="predicted"/>
<evidence type="ECO:0000313" key="3">
    <source>
        <dbReference type="EMBL" id="KAJ8876324.1"/>
    </source>
</evidence>
<sequence length="232" mass="26237">MKQEFRDNLPPDSVVFRSDSGYITIELFRKFLEHFVMHKLQRKKTNLLVLDGHSTNVSDPDILQFAVDIIIIMLNIPPNTSTYIHPLDRSFFRSLKIQYCGACNSWIKQNPTRSITKLQFGMLLSQAWGKARSIQNACGFVPFNPRTIPESAFSPSECFQMTETETPAERSHCSFQPTNAEPVPGTSRLSDCGVSKQTKRRLSCSSSDSSPDDLFSEDLHSKKGIDSLLQQL</sequence>
<protein>
    <recommendedName>
        <fullName evidence="2">DDE-1 domain-containing protein</fullName>
    </recommendedName>
</protein>
<dbReference type="EMBL" id="JARBHB010000008">
    <property type="protein sequence ID" value="KAJ8876324.1"/>
    <property type="molecule type" value="Genomic_DNA"/>
</dbReference>
<feature type="region of interest" description="Disordered" evidence="1">
    <location>
        <begin position="169"/>
        <end position="232"/>
    </location>
</feature>
<reference evidence="3 4" key="1">
    <citation type="submission" date="2023-02" db="EMBL/GenBank/DDBJ databases">
        <title>LHISI_Scaffold_Assembly.</title>
        <authorList>
            <person name="Stuart O.P."/>
            <person name="Cleave R."/>
            <person name="Magrath M.J.L."/>
            <person name="Mikheyev A.S."/>
        </authorList>
    </citation>
    <scope>NUCLEOTIDE SEQUENCE [LARGE SCALE GENOMIC DNA]</scope>
    <source>
        <strain evidence="3">Daus_M_001</strain>
        <tissue evidence="3">Leg muscle</tissue>
    </source>
</reference>
<name>A0ABQ9GWF9_9NEOP</name>
<evidence type="ECO:0000313" key="4">
    <source>
        <dbReference type="Proteomes" id="UP001159363"/>
    </source>
</evidence>
<dbReference type="Pfam" id="PF03184">
    <property type="entry name" value="DDE_1"/>
    <property type="match status" value="1"/>
</dbReference>
<evidence type="ECO:0000259" key="2">
    <source>
        <dbReference type="Pfam" id="PF03184"/>
    </source>
</evidence>
<dbReference type="Proteomes" id="UP001159363">
    <property type="component" value="Chromosome 7"/>
</dbReference>